<dbReference type="EMBL" id="CP013244">
    <property type="protein sequence ID" value="ANP47530.1"/>
    <property type="molecule type" value="Genomic_DNA"/>
</dbReference>
<evidence type="ECO:0000313" key="3">
    <source>
        <dbReference type="EMBL" id="ANP47530.1"/>
    </source>
</evidence>
<dbReference type="AlphaFoldDB" id="A0A1B1ALY0"/>
<dbReference type="InParanoid" id="A0A1B1ALY0"/>
<keyword evidence="4" id="KW-1185">Reference proteome</keyword>
<dbReference type="STRING" id="1759059.ATE48_17280"/>
<dbReference type="RefSeq" id="WP_066773753.1">
    <property type="nucleotide sequence ID" value="NZ_CP013244.1"/>
</dbReference>
<organism evidence="3 4">
    <name type="scientific">Candidatus Viadribacter manganicus</name>
    <dbReference type="NCBI Taxonomy" id="1759059"/>
    <lineage>
        <taxon>Bacteria</taxon>
        <taxon>Pseudomonadati</taxon>
        <taxon>Pseudomonadota</taxon>
        <taxon>Alphaproteobacteria</taxon>
        <taxon>Hyphomonadales</taxon>
        <taxon>Hyphomonadaceae</taxon>
        <taxon>Candidatus Viadribacter</taxon>
    </lineage>
</organism>
<evidence type="ECO:0000259" key="2">
    <source>
        <dbReference type="SMART" id="SM00880"/>
    </source>
</evidence>
<protein>
    <recommendedName>
        <fullName evidence="2">CHAD domain-containing protein</fullName>
    </recommendedName>
</protein>
<dbReference type="InterPro" id="IPR007899">
    <property type="entry name" value="CHAD_dom"/>
</dbReference>
<evidence type="ECO:0000256" key="1">
    <source>
        <dbReference type="SAM" id="Coils"/>
    </source>
</evidence>
<feature type="coiled-coil region" evidence="1">
    <location>
        <begin position="233"/>
        <end position="260"/>
    </location>
</feature>
<evidence type="ECO:0000313" key="4">
    <source>
        <dbReference type="Proteomes" id="UP000092498"/>
    </source>
</evidence>
<proteinExistence type="predicted"/>
<dbReference type="OrthoDB" id="9810907at2"/>
<dbReference type="SMART" id="SM00880">
    <property type="entry name" value="CHAD"/>
    <property type="match status" value="1"/>
</dbReference>
<feature type="domain" description="CHAD" evidence="2">
    <location>
        <begin position="10"/>
        <end position="258"/>
    </location>
</feature>
<dbReference type="Proteomes" id="UP000092498">
    <property type="component" value="Chromosome"/>
</dbReference>
<dbReference type="InterPro" id="IPR038186">
    <property type="entry name" value="CHAD_dom_sf"/>
</dbReference>
<name>A0A1B1ALY0_9PROT</name>
<sequence length="265" mass="29358">MRSPEPAFDLRAALTDELRAAIDELETIFSDPTAVHRGRVRVKRALALARVGSACAPGLSNVFVDTARGLMRNLALARDPAALSEAARAAGGKGGKRTAEAFDLVACGIEMEATAHPALNFEAARTGLKDLLALAQVWPEASPRQIRRGARRLERQARRARRRGIACIDPVARHKWRIREKDRHFASLILGDAWPGKRRRKTAEKIGMALGVERDALLLMERLVAEPDLAGDERSLRRALKALNRRRSKYARRADALAARMRSNR</sequence>
<accession>A0A1B1ALY0</accession>
<keyword evidence="1" id="KW-0175">Coiled coil</keyword>
<reference evidence="3 4" key="1">
    <citation type="submission" date="2015-11" db="EMBL/GenBank/DDBJ databases">
        <title>Whole-Genome Sequence of Candidatus Oderbacter manganicum from the National Park Lower Oder Valley, Germany.</title>
        <authorList>
            <person name="Braun B."/>
            <person name="Liere K."/>
            <person name="Szewzyk U."/>
        </authorList>
    </citation>
    <scope>NUCLEOTIDE SEQUENCE [LARGE SCALE GENOMIC DNA]</scope>
    <source>
        <strain evidence="3 4">OTSz_A_272</strain>
    </source>
</reference>
<dbReference type="Gene3D" id="1.40.20.10">
    <property type="entry name" value="CHAD domain"/>
    <property type="match status" value="1"/>
</dbReference>
<gene>
    <name evidence="3" type="ORF">ATE48_17280</name>
</gene>
<dbReference type="KEGG" id="cbot:ATE48_17280"/>